<proteinExistence type="predicted"/>
<name>A0A2P7R0M9_9GAMM</name>
<dbReference type="Proteomes" id="UP000240243">
    <property type="component" value="Unassembled WGS sequence"/>
</dbReference>
<sequence>MGVPIDPNTQMPVPNNVATTEVVTWVNFKFAEIEQQVLPFIEKSIGNIQKLFKDLSLCV</sequence>
<protein>
    <submittedName>
        <fullName evidence="1">Uncharacterized protein</fullName>
    </submittedName>
</protein>
<comment type="caution">
    <text evidence="1">The sequence shown here is derived from an EMBL/GenBank/DDBJ whole genome shotgun (WGS) entry which is preliminary data.</text>
</comment>
<accession>A0A2P7R0M9</accession>
<reference evidence="1 2" key="1">
    <citation type="submission" date="2018-03" db="EMBL/GenBank/DDBJ databases">
        <title>The draft genome of Zobellella sp. 59N8.</title>
        <authorList>
            <person name="Liu L."/>
            <person name="Li L."/>
            <person name="Zhang X."/>
            <person name="Liang L."/>
            <person name="Wang T."/>
        </authorList>
    </citation>
    <scope>NUCLEOTIDE SEQUENCE [LARGE SCALE GENOMIC DNA]</scope>
    <source>
        <strain evidence="1 2">59N8</strain>
    </source>
</reference>
<dbReference type="EMBL" id="PXYG01000008">
    <property type="protein sequence ID" value="PSJ43774.1"/>
    <property type="molecule type" value="Genomic_DNA"/>
</dbReference>
<organism evidence="1 2">
    <name type="scientific">Zobellella endophytica</name>
    <dbReference type="NCBI Taxonomy" id="2116700"/>
    <lineage>
        <taxon>Bacteria</taxon>
        <taxon>Pseudomonadati</taxon>
        <taxon>Pseudomonadota</taxon>
        <taxon>Gammaproteobacteria</taxon>
        <taxon>Aeromonadales</taxon>
        <taxon>Aeromonadaceae</taxon>
        <taxon>Zobellella</taxon>
    </lineage>
</organism>
<dbReference type="AlphaFoldDB" id="A0A2P7R0M9"/>
<keyword evidence="2" id="KW-1185">Reference proteome</keyword>
<gene>
    <name evidence="1" type="ORF">C7H85_16145</name>
</gene>
<evidence type="ECO:0000313" key="1">
    <source>
        <dbReference type="EMBL" id="PSJ43774.1"/>
    </source>
</evidence>
<evidence type="ECO:0000313" key="2">
    <source>
        <dbReference type="Proteomes" id="UP000240243"/>
    </source>
</evidence>